<comment type="caution">
    <text evidence="1">The sequence shown here is derived from an EMBL/GenBank/DDBJ whole genome shotgun (WGS) entry which is preliminary data.</text>
</comment>
<dbReference type="EMBL" id="LAHD01000005">
    <property type="protein sequence ID" value="PHK06728.1"/>
    <property type="molecule type" value="Genomic_DNA"/>
</dbReference>
<proteinExistence type="predicted"/>
<evidence type="ECO:0000313" key="1">
    <source>
        <dbReference type="EMBL" id="PHK06728.1"/>
    </source>
</evidence>
<sequence length="271" mass="30707">MFRLVSPNLTQNTVNNKLAPTFIVWINNYRQIAPILRINCYANWWTNPGWELENVVLEIPFAIGKYWKTTSVSIAKQISLWQKTVDAASAIPDTFWQYENNIYLYQKNLEIPAFLVAEIEVPTPANYIVELAEGFIATSIASEGLIFTSGDGIGSFSQTGKILTIHTNEQVSLEVGQKLSITGELEIGEFEYLSAVVSFYLPNVEYLDRIEWAGHNFSPAKVSASPKVWEFTWNKSQRIANLFLTQNSLPYFKESSINKVTEISGSINFNR</sequence>
<dbReference type="RefSeq" id="WP_099066510.1">
    <property type="nucleotide sequence ID" value="NZ_LAHD01000005.1"/>
</dbReference>
<name>A0A9Q5ZGC4_NOSLI</name>
<protein>
    <submittedName>
        <fullName evidence="1">Uncharacterized protein</fullName>
    </submittedName>
</protein>
<dbReference type="AlphaFoldDB" id="A0A9Q5ZGC4"/>
<organism evidence="1 2">
    <name type="scientific">Nostoc linckia z8</name>
    <dbReference type="NCBI Taxonomy" id="1628746"/>
    <lineage>
        <taxon>Bacteria</taxon>
        <taxon>Bacillati</taxon>
        <taxon>Cyanobacteriota</taxon>
        <taxon>Cyanophyceae</taxon>
        <taxon>Nostocales</taxon>
        <taxon>Nostocaceae</taxon>
        <taxon>Nostoc</taxon>
    </lineage>
</organism>
<evidence type="ECO:0000313" key="2">
    <source>
        <dbReference type="Proteomes" id="UP000222310"/>
    </source>
</evidence>
<reference evidence="1 2" key="1">
    <citation type="submission" date="2015-02" db="EMBL/GenBank/DDBJ databases">
        <title>Nostoc linckia genome annotation.</title>
        <authorList>
            <person name="Zhou Z."/>
        </authorList>
    </citation>
    <scope>NUCLEOTIDE SEQUENCE [LARGE SCALE GENOMIC DNA]</scope>
    <source>
        <strain evidence="2">z8</strain>
    </source>
</reference>
<gene>
    <name evidence="1" type="ORF">VF08_03045</name>
</gene>
<accession>A0A9Q5ZGC4</accession>
<dbReference type="Proteomes" id="UP000222310">
    <property type="component" value="Unassembled WGS sequence"/>
</dbReference>
<dbReference type="GeneID" id="57094428"/>